<protein>
    <submittedName>
        <fullName evidence="1">Uncharacterized protein</fullName>
    </submittedName>
</protein>
<evidence type="ECO:0000313" key="1">
    <source>
        <dbReference type="EMBL" id="MBC5842426.1"/>
    </source>
</evidence>
<dbReference type="RefSeq" id="WP_187016532.1">
    <property type="nucleotide sequence ID" value="NZ_JACRUI010000005.1"/>
</dbReference>
<proteinExistence type="predicted"/>
<keyword evidence="2" id="KW-1185">Reference proteome</keyword>
<dbReference type="Proteomes" id="UP000629963">
    <property type="component" value="Unassembled WGS sequence"/>
</dbReference>
<sequence>MKGHIFINNSEIGTVNFKIIDENMGAIGGNFVAVENYLKFKNVVQKLTVKNGSANSQNFNFRIVVKNIELNPVGGICLIDSEEFSELYLDAAGISEIELKKVNC</sequence>
<dbReference type="EMBL" id="JACRUJ010000005">
    <property type="protein sequence ID" value="MBC5842426.1"/>
    <property type="molecule type" value="Genomic_DNA"/>
</dbReference>
<organism evidence="1 2">
    <name type="scientific">Flavobacterium kayseriense</name>
    <dbReference type="NCBI Taxonomy" id="2764714"/>
    <lineage>
        <taxon>Bacteria</taxon>
        <taxon>Pseudomonadati</taxon>
        <taxon>Bacteroidota</taxon>
        <taxon>Flavobacteriia</taxon>
        <taxon>Flavobacteriales</taxon>
        <taxon>Flavobacteriaceae</taxon>
        <taxon>Flavobacterium</taxon>
    </lineage>
</organism>
<name>A0ABR7JA63_9FLAO</name>
<reference evidence="1 2" key="1">
    <citation type="submission" date="2020-08" db="EMBL/GenBank/DDBJ databases">
        <title>Description of novel Flavobacterium F-380 isolate.</title>
        <authorList>
            <person name="Saticioglu I.B."/>
            <person name="Duman M."/>
            <person name="Altun S."/>
        </authorList>
    </citation>
    <scope>NUCLEOTIDE SEQUENCE [LARGE SCALE GENOMIC DNA]</scope>
    <source>
        <strain evidence="1 2">F-380</strain>
    </source>
</reference>
<gene>
    <name evidence="1" type="ORF">H8R23_13495</name>
</gene>
<comment type="caution">
    <text evidence="1">The sequence shown here is derived from an EMBL/GenBank/DDBJ whole genome shotgun (WGS) entry which is preliminary data.</text>
</comment>
<evidence type="ECO:0000313" key="2">
    <source>
        <dbReference type="Proteomes" id="UP000629963"/>
    </source>
</evidence>
<accession>A0ABR7JA63</accession>